<comment type="caution">
    <text evidence="2">The sequence shown here is derived from an EMBL/GenBank/DDBJ whole genome shotgun (WGS) entry which is preliminary data.</text>
</comment>
<dbReference type="PANTHER" id="PTHR47992">
    <property type="entry name" value="PROTEIN PHOSPHATASE"/>
    <property type="match status" value="1"/>
</dbReference>
<feature type="domain" description="PPM-type phosphatase" evidence="1">
    <location>
        <begin position="1"/>
        <end position="244"/>
    </location>
</feature>
<dbReference type="NCBIfam" id="NF033484">
    <property type="entry name" value="Stp1_PP2C_phos"/>
    <property type="match status" value="1"/>
</dbReference>
<gene>
    <name evidence="2" type="ORF">ACFQ4B_33975</name>
</gene>
<evidence type="ECO:0000313" key="3">
    <source>
        <dbReference type="Proteomes" id="UP001597180"/>
    </source>
</evidence>
<dbReference type="Proteomes" id="UP001597180">
    <property type="component" value="Unassembled WGS sequence"/>
</dbReference>
<evidence type="ECO:0000313" key="2">
    <source>
        <dbReference type="EMBL" id="MFD1225099.1"/>
    </source>
</evidence>
<proteinExistence type="predicted"/>
<dbReference type="SMART" id="SM00331">
    <property type="entry name" value="PP2C_SIG"/>
    <property type="match status" value="1"/>
</dbReference>
<reference evidence="3" key="1">
    <citation type="journal article" date="2019" name="Int. J. Syst. Evol. Microbiol.">
        <title>The Global Catalogue of Microorganisms (GCM) 10K type strain sequencing project: providing services to taxonomists for standard genome sequencing and annotation.</title>
        <authorList>
            <consortium name="The Broad Institute Genomics Platform"/>
            <consortium name="The Broad Institute Genome Sequencing Center for Infectious Disease"/>
            <person name="Wu L."/>
            <person name="Ma J."/>
        </authorList>
    </citation>
    <scope>NUCLEOTIDE SEQUENCE [LARGE SCALE GENOMIC DNA]</scope>
    <source>
        <strain evidence="3">CCUG 53270</strain>
    </source>
</reference>
<dbReference type="CDD" id="cd00143">
    <property type="entry name" value="PP2Cc"/>
    <property type="match status" value="1"/>
</dbReference>
<dbReference type="SMART" id="SM00332">
    <property type="entry name" value="PP2Cc"/>
    <property type="match status" value="1"/>
</dbReference>
<dbReference type="InterPro" id="IPR001932">
    <property type="entry name" value="PPM-type_phosphatase-like_dom"/>
</dbReference>
<protein>
    <submittedName>
        <fullName evidence="2">Stp1/IreP family PP2C-type Ser/Thr phosphatase</fullName>
    </submittedName>
</protein>
<dbReference type="Gene3D" id="3.60.40.10">
    <property type="entry name" value="PPM-type phosphatase domain"/>
    <property type="match status" value="1"/>
</dbReference>
<evidence type="ECO:0000259" key="1">
    <source>
        <dbReference type="PROSITE" id="PS51746"/>
    </source>
</evidence>
<dbReference type="PROSITE" id="PS51746">
    <property type="entry name" value="PPM_2"/>
    <property type="match status" value="1"/>
</dbReference>
<keyword evidence="3" id="KW-1185">Reference proteome</keyword>
<name>A0ABW3UXU9_9BACL</name>
<accession>A0ABW3UXU9</accession>
<dbReference type="InterPro" id="IPR036457">
    <property type="entry name" value="PPM-type-like_dom_sf"/>
</dbReference>
<sequence>MVKTANQTDVGRVRMVNEDRAIVQENLNGFVLAIVADGMGGHQAGDVASQMAVDIIQSELQSIARDATIEQRRELVKQAVELANRQIFDVASERENYYGMGTTVVTVLADTQSVVIGHIGDSRAYRISGGAIEQLTEDHSLVNELVKNGQITREEATHHPRRNVLTRALGTESTIEVDIQDFKWQTGDVLLICSDGLSSLVSSEQLLRLVNGEEEILEDKAQKLINEALEAGGDDNITVVLVSNAADSLSGEAEHFDGETG</sequence>
<dbReference type="RefSeq" id="WP_345593400.1">
    <property type="nucleotide sequence ID" value="NZ_BAABJG010000044.1"/>
</dbReference>
<dbReference type="EMBL" id="JBHTLU010000056">
    <property type="protein sequence ID" value="MFD1225099.1"/>
    <property type="molecule type" value="Genomic_DNA"/>
</dbReference>
<dbReference type="InterPro" id="IPR015655">
    <property type="entry name" value="PP2C"/>
</dbReference>
<dbReference type="SUPFAM" id="SSF81606">
    <property type="entry name" value="PP2C-like"/>
    <property type="match status" value="1"/>
</dbReference>
<dbReference type="Pfam" id="PF13672">
    <property type="entry name" value="PP2C_2"/>
    <property type="match status" value="1"/>
</dbReference>
<organism evidence="2 3">
    <name type="scientific">Paenibacillus vulneris</name>
    <dbReference type="NCBI Taxonomy" id="1133364"/>
    <lineage>
        <taxon>Bacteria</taxon>
        <taxon>Bacillati</taxon>
        <taxon>Bacillota</taxon>
        <taxon>Bacilli</taxon>
        <taxon>Bacillales</taxon>
        <taxon>Paenibacillaceae</taxon>
        <taxon>Paenibacillus</taxon>
    </lineage>
</organism>